<accession>A0A840E1F0</accession>
<reference evidence="1 2" key="1">
    <citation type="submission" date="2020-08" db="EMBL/GenBank/DDBJ databases">
        <title>Genomic Encyclopedia of Type Strains, Phase IV (KMG-IV): sequencing the most valuable type-strain genomes for metagenomic binning, comparative biology and taxonomic classification.</title>
        <authorList>
            <person name="Goeker M."/>
        </authorList>
    </citation>
    <scope>NUCLEOTIDE SEQUENCE [LARGE SCALE GENOMIC DNA]</scope>
    <source>
        <strain evidence="1 2">DSM 17075</strain>
    </source>
</reference>
<evidence type="ECO:0000313" key="1">
    <source>
        <dbReference type="EMBL" id="MBB4075599.1"/>
    </source>
</evidence>
<dbReference type="RefSeq" id="WP_183186072.1">
    <property type="nucleotide sequence ID" value="NZ_BMNP01000041.1"/>
</dbReference>
<dbReference type="AlphaFoldDB" id="A0A840E1F0"/>
<sequence length="185" mass="21636">MMKIDELKALLQNKYREFFQSIEDISRDDQNNESLCSSPFVCLAFDHAIHDLASKKGEDALKSPDLLHIQDNQLFFVEFKNGKIDKKERQSLRLKAIEGPFIGLYEMIKEHDPSISFHDIVKIDKVYYVVYNEEKNPQKRTAGLQRHLEGQQIRFSLKKYKGTFMKDVKTICATVFLESVVSKWK</sequence>
<proteinExistence type="predicted"/>
<keyword evidence="2" id="KW-1185">Reference proteome</keyword>
<evidence type="ECO:0000313" key="2">
    <source>
        <dbReference type="Proteomes" id="UP000559598"/>
    </source>
</evidence>
<organism evidence="1 2">
    <name type="scientific">Anoxybacteroides voinovskiense</name>
    <dbReference type="NCBI Taxonomy" id="230470"/>
    <lineage>
        <taxon>Bacteria</taxon>
        <taxon>Bacillati</taxon>
        <taxon>Bacillota</taxon>
        <taxon>Bacilli</taxon>
        <taxon>Bacillales</taxon>
        <taxon>Anoxybacillaceae</taxon>
        <taxon>Anoxybacteroides</taxon>
    </lineage>
</organism>
<gene>
    <name evidence="1" type="ORF">GGR02_003451</name>
</gene>
<dbReference type="EMBL" id="JACIDE010000040">
    <property type="protein sequence ID" value="MBB4075599.1"/>
    <property type="molecule type" value="Genomic_DNA"/>
</dbReference>
<dbReference type="Proteomes" id="UP000559598">
    <property type="component" value="Unassembled WGS sequence"/>
</dbReference>
<protein>
    <submittedName>
        <fullName evidence="1">Uncharacterized protein</fullName>
    </submittedName>
</protein>
<name>A0A840E1F0_9BACL</name>
<comment type="caution">
    <text evidence="1">The sequence shown here is derived from an EMBL/GenBank/DDBJ whole genome shotgun (WGS) entry which is preliminary data.</text>
</comment>